<gene>
    <name evidence="4" type="ORF">PG999_003009</name>
</gene>
<dbReference type="Pfam" id="PF00931">
    <property type="entry name" value="NB-ARC"/>
    <property type="match status" value="1"/>
</dbReference>
<organism evidence="4 5">
    <name type="scientific">Apiospora kogelbergensis</name>
    <dbReference type="NCBI Taxonomy" id="1337665"/>
    <lineage>
        <taxon>Eukaryota</taxon>
        <taxon>Fungi</taxon>
        <taxon>Dikarya</taxon>
        <taxon>Ascomycota</taxon>
        <taxon>Pezizomycotina</taxon>
        <taxon>Sordariomycetes</taxon>
        <taxon>Xylariomycetidae</taxon>
        <taxon>Amphisphaeriales</taxon>
        <taxon>Apiosporaceae</taxon>
        <taxon>Apiospora</taxon>
    </lineage>
</organism>
<feature type="domain" description="NB-ARC" evidence="2">
    <location>
        <begin position="65"/>
        <end position="183"/>
    </location>
</feature>
<dbReference type="AlphaFoldDB" id="A0AAW0R9R3"/>
<dbReference type="InterPro" id="IPR056681">
    <property type="entry name" value="DUF7779"/>
</dbReference>
<feature type="region of interest" description="Disordered" evidence="1">
    <location>
        <begin position="710"/>
        <end position="738"/>
    </location>
</feature>
<comment type="caution">
    <text evidence="4">The sequence shown here is derived from an EMBL/GenBank/DDBJ whole genome shotgun (WGS) entry which is preliminary data.</text>
</comment>
<dbReference type="GO" id="GO:0043531">
    <property type="term" value="F:ADP binding"/>
    <property type="evidence" value="ECO:0007669"/>
    <property type="project" value="InterPro"/>
</dbReference>
<proteinExistence type="predicted"/>
<dbReference type="Pfam" id="PF25000">
    <property type="entry name" value="DUF7779"/>
    <property type="match status" value="1"/>
</dbReference>
<evidence type="ECO:0000256" key="1">
    <source>
        <dbReference type="SAM" id="MobiDB-lite"/>
    </source>
</evidence>
<dbReference type="InterPro" id="IPR002182">
    <property type="entry name" value="NB-ARC"/>
</dbReference>
<dbReference type="Proteomes" id="UP001392437">
    <property type="component" value="Unassembled WGS sequence"/>
</dbReference>
<evidence type="ECO:0000259" key="3">
    <source>
        <dbReference type="Pfam" id="PF25000"/>
    </source>
</evidence>
<sequence>MNALDDVPPMIKSLTLKAEAFNQCRTGSHLDSNTIKEVCFDIQIQLLDFISNSFKDIRHAADLSLQSVALHGVGGVGKTSIASSYAEKKYYEEVYDVVAWIHGEKDSSLRQSFTNIAMRLKLPGAQSQADEENQILVHHWLQSTDCKWLLVYDNVESVETLRPYWPRPTKQGRAIITTRNHALGLDPAESSLEVPSWDPETGADCLIFLLKKRIGQDLESENISARDLSKRLSGHALAISQMAGLIYEGEYSIKEFTSMYLQSPHSVHAMDALADLWKYAFESLDKNSFSLLGIISFLQPDGIPPEIYKPSHKVDLPQHLGFLKQHISLVTGPLRQLATRALIKRDKDSRVLTIHRLIQTQFRYFMDHEQHQQAFDNAVTLLDSLLPQSDEEQGQLYDLWEKYNFYLQTVISLRDSFDEDTKEGRVLKASEKFCRILNDYQRTCEVNRAAASTCSSKELRVDLEATILSHLSQVAEQRGEFSKSIKACEDQIRCRKGESPQKKVLLAYSVSNLAISHSSANEFSKAFEYYQEARMWWKLHFDEKCENRQYAASILVHEARCMIELGKFAEAEEMLDTTIAQVKADISLNFGTLSYAQFCRGTLARCRGQPEHAEAHYLEAQNTWIMGDQSRVHPFNASIMYNIGACCLLQGKVEAAIKHIRDSMEVTRVFERILPVHHGRNLFKLSEALTQDGDEMATEAETLRDMAESYLKKQNPDATETGTERDDGTGKNAFATIP</sequence>
<evidence type="ECO:0008006" key="6">
    <source>
        <dbReference type="Google" id="ProtNLM"/>
    </source>
</evidence>
<dbReference type="SMART" id="SM00028">
    <property type="entry name" value="TPR"/>
    <property type="match status" value="5"/>
</dbReference>
<evidence type="ECO:0000313" key="4">
    <source>
        <dbReference type="EMBL" id="KAK8130629.1"/>
    </source>
</evidence>
<accession>A0AAW0R9R3</accession>
<dbReference type="Gene3D" id="1.25.40.10">
    <property type="entry name" value="Tetratricopeptide repeat domain"/>
    <property type="match status" value="2"/>
</dbReference>
<evidence type="ECO:0000313" key="5">
    <source>
        <dbReference type="Proteomes" id="UP001392437"/>
    </source>
</evidence>
<dbReference type="PANTHER" id="PTHR35205">
    <property type="entry name" value="NB-ARC AND TPR DOMAIN PROTEIN"/>
    <property type="match status" value="1"/>
</dbReference>
<dbReference type="InterPro" id="IPR011990">
    <property type="entry name" value="TPR-like_helical_dom_sf"/>
</dbReference>
<protein>
    <recommendedName>
        <fullName evidence="6">NB-ARC domain-containing protein</fullName>
    </recommendedName>
</protein>
<dbReference type="EMBL" id="JAQQWP010000002">
    <property type="protein sequence ID" value="KAK8130629.1"/>
    <property type="molecule type" value="Genomic_DNA"/>
</dbReference>
<feature type="domain" description="DUF7779" evidence="3">
    <location>
        <begin position="280"/>
        <end position="370"/>
    </location>
</feature>
<dbReference type="Gene3D" id="3.40.50.300">
    <property type="entry name" value="P-loop containing nucleotide triphosphate hydrolases"/>
    <property type="match status" value="1"/>
</dbReference>
<dbReference type="InterPro" id="IPR027417">
    <property type="entry name" value="P-loop_NTPase"/>
</dbReference>
<dbReference type="SUPFAM" id="SSF48452">
    <property type="entry name" value="TPR-like"/>
    <property type="match status" value="1"/>
</dbReference>
<keyword evidence="5" id="KW-1185">Reference proteome</keyword>
<reference evidence="4 5" key="1">
    <citation type="submission" date="2023-01" db="EMBL/GenBank/DDBJ databases">
        <title>Analysis of 21 Apiospora genomes using comparative genomics revels a genus with tremendous synthesis potential of carbohydrate active enzymes and secondary metabolites.</title>
        <authorList>
            <person name="Sorensen T."/>
        </authorList>
    </citation>
    <scope>NUCLEOTIDE SEQUENCE [LARGE SCALE GENOMIC DNA]</scope>
    <source>
        <strain evidence="4 5">CBS 117206</strain>
    </source>
</reference>
<dbReference type="PANTHER" id="PTHR35205:SF1">
    <property type="entry name" value="ZU5 DOMAIN-CONTAINING PROTEIN"/>
    <property type="match status" value="1"/>
</dbReference>
<name>A0AAW0R9R3_9PEZI</name>
<dbReference type="InterPro" id="IPR019734">
    <property type="entry name" value="TPR_rpt"/>
</dbReference>
<dbReference type="SUPFAM" id="SSF52540">
    <property type="entry name" value="P-loop containing nucleoside triphosphate hydrolases"/>
    <property type="match status" value="1"/>
</dbReference>
<evidence type="ECO:0000259" key="2">
    <source>
        <dbReference type="Pfam" id="PF00931"/>
    </source>
</evidence>